<gene>
    <name evidence="2" type="ORF">HDC08921</name>
</gene>
<keyword evidence="1" id="KW-0472">Membrane</keyword>
<dbReference type="EMBL" id="BK001989">
    <property type="protein sequence ID" value="DAA02834.1"/>
    <property type="molecule type" value="Genomic_DNA"/>
</dbReference>
<proteinExistence type="predicted"/>
<evidence type="ECO:0000313" key="2">
    <source>
        <dbReference type="EMBL" id="DAA02834.1"/>
    </source>
</evidence>
<keyword evidence="1" id="KW-1133">Transmembrane helix</keyword>
<sequence>MKSSNNEWRVLGVFHRSSAFLFPHQQAVGRMSYQSKLIAGYTSLILLGTCSRFATRGTYVQINIIINKDCSLARVLRLRKTLALVLRRLIGLINHTQLASRIAFGGYWQRNENRKRIRNRNNALLTPLVVLPIHYAIISNDFQHDMKYS</sequence>
<organism evidence="2">
    <name type="scientific">Drosophila melanogaster</name>
    <name type="common">Fruit fly</name>
    <dbReference type="NCBI Taxonomy" id="7227"/>
    <lineage>
        <taxon>Eukaryota</taxon>
        <taxon>Metazoa</taxon>
        <taxon>Ecdysozoa</taxon>
        <taxon>Arthropoda</taxon>
        <taxon>Hexapoda</taxon>
        <taxon>Insecta</taxon>
        <taxon>Pterygota</taxon>
        <taxon>Neoptera</taxon>
        <taxon>Endopterygota</taxon>
        <taxon>Diptera</taxon>
        <taxon>Brachycera</taxon>
        <taxon>Muscomorpha</taxon>
        <taxon>Ephydroidea</taxon>
        <taxon>Drosophilidae</taxon>
        <taxon>Drosophila</taxon>
        <taxon>Sophophora</taxon>
    </lineage>
</organism>
<dbReference type="AlphaFoldDB" id="Q6ILM7"/>
<accession>Q6ILM7</accession>
<feature type="transmembrane region" description="Helical" evidence="1">
    <location>
        <begin position="122"/>
        <end position="138"/>
    </location>
</feature>
<reference evidence="2" key="1">
    <citation type="journal article" date="2003" name="Genome Biol.">
        <title>An integrated gene annotation and transcriptional profiling approach towards the full gene content of the Drosophila genome.</title>
        <authorList>
            <person name="Hild M."/>
            <person name="Beckmann B."/>
            <person name="Haas S.A."/>
            <person name="Koch B."/>
            <person name="Solovyev V."/>
            <person name="Busold C."/>
            <person name="Fellenberg K."/>
            <person name="Boutros M."/>
            <person name="Vingron M."/>
            <person name="Sauer F."/>
            <person name="Hoheisel J.D."/>
            <person name="Paro R."/>
        </authorList>
    </citation>
    <scope>NUCLEOTIDE SEQUENCE</scope>
</reference>
<name>Q6ILM7_DROME</name>
<protein>
    <submittedName>
        <fullName evidence="2">HDC08921</fullName>
    </submittedName>
</protein>
<keyword evidence="1" id="KW-0812">Transmembrane</keyword>
<evidence type="ECO:0000256" key="1">
    <source>
        <dbReference type="SAM" id="Phobius"/>
    </source>
</evidence>